<organism evidence="3 4">
    <name type="scientific">Tilletia horrida</name>
    <dbReference type="NCBI Taxonomy" id="155126"/>
    <lineage>
        <taxon>Eukaryota</taxon>
        <taxon>Fungi</taxon>
        <taxon>Dikarya</taxon>
        <taxon>Basidiomycota</taxon>
        <taxon>Ustilaginomycotina</taxon>
        <taxon>Exobasidiomycetes</taxon>
        <taxon>Tilletiales</taxon>
        <taxon>Tilletiaceae</taxon>
        <taxon>Tilletia</taxon>
    </lineage>
</organism>
<sequence>MKTTALFAAFALIAATARASTYDPNSDLTARSLNKLAGNILLVRADDLAFTVRPPVRPARKGPDPDEGVLFTRALIDGLVQQRRAEAAAVLQGRGLGCLLGACAGGKPHGAARKPDSPSSSSGSGSFPYRHTEDPKRPPTQYYFSKQLSSIPEGKHEGKDGEKLKSSGKGLSNLGGKATTTLRQSSSGKGRSGSASPRH</sequence>
<dbReference type="EMBL" id="JAPDMQ010000633">
    <property type="protein sequence ID" value="KAK0521862.1"/>
    <property type="molecule type" value="Genomic_DNA"/>
</dbReference>
<name>A0AAN6JHE6_9BASI</name>
<feature type="signal peptide" evidence="2">
    <location>
        <begin position="1"/>
        <end position="19"/>
    </location>
</feature>
<feature type="chain" id="PRO_5042941277" evidence="2">
    <location>
        <begin position="20"/>
        <end position="199"/>
    </location>
</feature>
<feature type="compositionally biased region" description="Low complexity" evidence="1">
    <location>
        <begin position="117"/>
        <end position="126"/>
    </location>
</feature>
<keyword evidence="4" id="KW-1185">Reference proteome</keyword>
<gene>
    <name evidence="3" type="ORF">OC842_006647</name>
</gene>
<feature type="compositionally biased region" description="Basic and acidic residues" evidence="1">
    <location>
        <begin position="153"/>
        <end position="165"/>
    </location>
</feature>
<evidence type="ECO:0000313" key="3">
    <source>
        <dbReference type="EMBL" id="KAK0521862.1"/>
    </source>
</evidence>
<keyword evidence="2" id="KW-0732">Signal</keyword>
<comment type="caution">
    <text evidence="3">The sequence shown here is derived from an EMBL/GenBank/DDBJ whole genome shotgun (WGS) entry which is preliminary data.</text>
</comment>
<dbReference type="Proteomes" id="UP001176521">
    <property type="component" value="Unassembled WGS sequence"/>
</dbReference>
<evidence type="ECO:0000256" key="2">
    <source>
        <dbReference type="SAM" id="SignalP"/>
    </source>
</evidence>
<feature type="region of interest" description="Disordered" evidence="1">
    <location>
        <begin position="107"/>
        <end position="199"/>
    </location>
</feature>
<feature type="compositionally biased region" description="Low complexity" evidence="1">
    <location>
        <begin position="185"/>
        <end position="199"/>
    </location>
</feature>
<dbReference type="AlphaFoldDB" id="A0AAN6JHE6"/>
<reference evidence="3" key="1">
    <citation type="journal article" date="2023" name="PhytoFront">
        <title>Draft Genome Resources of Seven Strains of Tilletia horrida, Causal Agent of Kernel Smut of Rice.</title>
        <authorList>
            <person name="Khanal S."/>
            <person name="Antony Babu S."/>
            <person name="Zhou X.G."/>
        </authorList>
    </citation>
    <scope>NUCLEOTIDE SEQUENCE</scope>
    <source>
        <strain evidence="3">TX3</strain>
    </source>
</reference>
<accession>A0AAN6JHE6</accession>
<feature type="compositionally biased region" description="Low complexity" evidence="1">
    <location>
        <begin position="167"/>
        <end position="177"/>
    </location>
</feature>
<proteinExistence type="predicted"/>
<protein>
    <submittedName>
        <fullName evidence="3">Uncharacterized protein</fullName>
    </submittedName>
</protein>
<evidence type="ECO:0000256" key="1">
    <source>
        <dbReference type="SAM" id="MobiDB-lite"/>
    </source>
</evidence>
<evidence type="ECO:0000313" key="4">
    <source>
        <dbReference type="Proteomes" id="UP001176521"/>
    </source>
</evidence>